<keyword evidence="2" id="KW-1185">Reference proteome</keyword>
<gene>
    <name evidence="1" type="ORF">BJ554DRAFT_8179</name>
</gene>
<sequence length="95" mass="11074">MAVPEHRLLALAKVACRIFRRPFRPDPRAQDGFRVLSKPFVGDEVTRYYPEQLPFRHFQNRGLERGIAIHDPLLSKRFEKKMGRLAKGKRVFGKG</sequence>
<organism evidence="1 2">
    <name type="scientific">Olpidium bornovanus</name>
    <dbReference type="NCBI Taxonomy" id="278681"/>
    <lineage>
        <taxon>Eukaryota</taxon>
        <taxon>Fungi</taxon>
        <taxon>Fungi incertae sedis</taxon>
        <taxon>Olpidiomycota</taxon>
        <taxon>Olpidiomycotina</taxon>
        <taxon>Olpidiomycetes</taxon>
        <taxon>Olpidiales</taxon>
        <taxon>Olpidiaceae</taxon>
        <taxon>Olpidium</taxon>
    </lineage>
</organism>
<dbReference type="EMBL" id="JAEFCI010000716">
    <property type="protein sequence ID" value="KAG5463366.1"/>
    <property type="molecule type" value="Genomic_DNA"/>
</dbReference>
<dbReference type="InterPro" id="IPR013219">
    <property type="entry name" value="Ribosomal_mS33"/>
</dbReference>
<accession>A0A8H8A1S7</accession>
<evidence type="ECO:0000313" key="2">
    <source>
        <dbReference type="Proteomes" id="UP000673691"/>
    </source>
</evidence>
<name>A0A8H8A1S7_9FUNG</name>
<reference evidence="1 2" key="1">
    <citation type="journal article" name="Sci. Rep.">
        <title>Genome-scale phylogenetic analyses confirm Olpidium as the closest living zoosporic fungus to the non-flagellated, terrestrial fungi.</title>
        <authorList>
            <person name="Chang Y."/>
            <person name="Rochon D."/>
            <person name="Sekimoto S."/>
            <person name="Wang Y."/>
            <person name="Chovatia M."/>
            <person name="Sandor L."/>
            <person name="Salamov A."/>
            <person name="Grigoriev I.V."/>
            <person name="Stajich J.E."/>
            <person name="Spatafora J.W."/>
        </authorList>
    </citation>
    <scope>NUCLEOTIDE SEQUENCE [LARGE SCALE GENOMIC DNA]</scope>
    <source>
        <strain evidence="1">S191</strain>
    </source>
</reference>
<proteinExistence type="predicted"/>
<dbReference type="Pfam" id="PF08293">
    <property type="entry name" value="MRP-S33"/>
    <property type="match status" value="1"/>
</dbReference>
<feature type="non-terminal residue" evidence="1">
    <location>
        <position position="95"/>
    </location>
</feature>
<protein>
    <submittedName>
        <fullName evidence="1">Uncharacterized protein</fullName>
    </submittedName>
</protein>
<dbReference type="Proteomes" id="UP000673691">
    <property type="component" value="Unassembled WGS sequence"/>
</dbReference>
<comment type="caution">
    <text evidence="1">The sequence shown here is derived from an EMBL/GenBank/DDBJ whole genome shotgun (WGS) entry which is preliminary data.</text>
</comment>
<dbReference type="AlphaFoldDB" id="A0A8H8A1S7"/>
<evidence type="ECO:0000313" key="1">
    <source>
        <dbReference type="EMBL" id="KAG5463366.1"/>
    </source>
</evidence>